<protein>
    <submittedName>
        <fullName evidence="2">Uncharacterized protein</fullName>
    </submittedName>
</protein>
<accession>A0ABR1S224</accession>
<evidence type="ECO:0000256" key="1">
    <source>
        <dbReference type="SAM" id="MobiDB-lite"/>
    </source>
</evidence>
<evidence type="ECO:0000313" key="2">
    <source>
        <dbReference type="EMBL" id="KAK8024251.1"/>
    </source>
</evidence>
<organism evidence="2 3">
    <name type="scientific">Apiospora rasikravindrae</name>
    <dbReference type="NCBI Taxonomy" id="990691"/>
    <lineage>
        <taxon>Eukaryota</taxon>
        <taxon>Fungi</taxon>
        <taxon>Dikarya</taxon>
        <taxon>Ascomycota</taxon>
        <taxon>Pezizomycotina</taxon>
        <taxon>Sordariomycetes</taxon>
        <taxon>Xylariomycetidae</taxon>
        <taxon>Amphisphaeriales</taxon>
        <taxon>Apiosporaceae</taxon>
        <taxon>Apiospora</taxon>
    </lineage>
</organism>
<feature type="compositionally biased region" description="Basic and acidic residues" evidence="1">
    <location>
        <begin position="54"/>
        <end position="63"/>
    </location>
</feature>
<keyword evidence="3" id="KW-1185">Reference proteome</keyword>
<feature type="region of interest" description="Disordered" evidence="1">
    <location>
        <begin position="54"/>
        <end position="120"/>
    </location>
</feature>
<feature type="compositionally biased region" description="Low complexity" evidence="1">
    <location>
        <begin position="65"/>
        <end position="86"/>
    </location>
</feature>
<gene>
    <name evidence="2" type="ORF">PG993_012317</name>
</gene>
<dbReference type="EMBL" id="JAQQWK010000011">
    <property type="protein sequence ID" value="KAK8024251.1"/>
    <property type="molecule type" value="Genomic_DNA"/>
</dbReference>
<comment type="caution">
    <text evidence="2">The sequence shown here is derived from an EMBL/GenBank/DDBJ whole genome shotgun (WGS) entry which is preliminary data.</text>
</comment>
<dbReference type="Proteomes" id="UP001444661">
    <property type="component" value="Unassembled WGS sequence"/>
</dbReference>
<proteinExistence type="predicted"/>
<name>A0ABR1S224_9PEZI</name>
<reference evidence="2 3" key="1">
    <citation type="submission" date="2023-01" db="EMBL/GenBank/DDBJ databases">
        <title>Analysis of 21 Apiospora genomes using comparative genomics revels a genus with tremendous synthesis potential of carbohydrate active enzymes and secondary metabolites.</title>
        <authorList>
            <person name="Sorensen T."/>
        </authorList>
    </citation>
    <scope>NUCLEOTIDE SEQUENCE [LARGE SCALE GENOMIC DNA]</scope>
    <source>
        <strain evidence="2 3">CBS 33761</strain>
    </source>
</reference>
<sequence length="120" mass="13159">MDINTEDPSHAAVVAMYQKCVDILSLCLTRSDYHDALEVIDAAVELAEAKEYRASEHHERDYYIKSTSTKPSSSTTPPSPAAAASPPHEDEEGGKVARPSSRRRKSVAWFDQVTVAGTRP</sequence>
<evidence type="ECO:0000313" key="3">
    <source>
        <dbReference type="Proteomes" id="UP001444661"/>
    </source>
</evidence>